<evidence type="ECO:0000313" key="2">
    <source>
        <dbReference type="Proteomes" id="UP001550348"/>
    </source>
</evidence>
<accession>A0ABV2VSP9</accession>
<evidence type="ECO:0000313" key="1">
    <source>
        <dbReference type="EMBL" id="MEU0155818.1"/>
    </source>
</evidence>
<organism evidence="1 2">
    <name type="scientific">Micromonospora fulviviridis</name>
    <dbReference type="NCBI Taxonomy" id="47860"/>
    <lineage>
        <taxon>Bacteria</taxon>
        <taxon>Bacillati</taxon>
        <taxon>Actinomycetota</taxon>
        <taxon>Actinomycetes</taxon>
        <taxon>Micromonosporales</taxon>
        <taxon>Micromonosporaceae</taxon>
        <taxon>Micromonospora</taxon>
    </lineage>
</organism>
<comment type="caution">
    <text evidence="1">The sequence shown here is derived from an EMBL/GenBank/DDBJ whole genome shotgun (WGS) entry which is preliminary data.</text>
</comment>
<dbReference type="RefSeq" id="WP_355667382.1">
    <property type="nucleotide sequence ID" value="NZ_JBEXRX010000129.1"/>
</dbReference>
<dbReference type="Proteomes" id="UP001550348">
    <property type="component" value="Unassembled WGS sequence"/>
</dbReference>
<proteinExistence type="predicted"/>
<sequence length="58" mass="6627">MAGQSFRRERRRAAAAIALLLLAYFVVPVEPDPNGLRLALRASIVVKQMTRRPRPNRR</sequence>
<dbReference type="EMBL" id="JBEXRX010000129">
    <property type="protein sequence ID" value="MEU0155818.1"/>
    <property type="molecule type" value="Genomic_DNA"/>
</dbReference>
<reference evidence="1 2" key="1">
    <citation type="submission" date="2024-06" db="EMBL/GenBank/DDBJ databases">
        <title>The Natural Products Discovery Center: Release of the First 8490 Sequenced Strains for Exploring Actinobacteria Biosynthetic Diversity.</title>
        <authorList>
            <person name="Kalkreuter E."/>
            <person name="Kautsar S.A."/>
            <person name="Yang D."/>
            <person name="Bader C.D."/>
            <person name="Teijaro C.N."/>
            <person name="Fluegel L."/>
            <person name="Davis C.M."/>
            <person name="Simpson J.R."/>
            <person name="Lauterbach L."/>
            <person name="Steele A.D."/>
            <person name="Gui C."/>
            <person name="Meng S."/>
            <person name="Li G."/>
            <person name="Viehrig K."/>
            <person name="Ye F."/>
            <person name="Su P."/>
            <person name="Kiefer A.F."/>
            <person name="Nichols A."/>
            <person name="Cepeda A.J."/>
            <person name="Yan W."/>
            <person name="Fan B."/>
            <person name="Jiang Y."/>
            <person name="Adhikari A."/>
            <person name="Zheng C.-J."/>
            <person name="Schuster L."/>
            <person name="Cowan T.M."/>
            <person name="Smanski M.J."/>
            <person name="Chevrette M.G."/>
            <person name="De Carvalho L.P.S."/>
            <person name="Shen B."/>
        </authorList>
    </citation>
    <scope>NUCLEOTIDE SEQUENCE [LARGE SCALE GENOMIC DNA]</scope>
    <source>
        <strain evidence="1 2">NPDC006286</strain>
    </source>
</reference>
<keyword evidence="2" id="KW-1185">Reference proteome</keyword>
<gene>
    <name evidence="1" type="ORF">ABZ071_28780</name>
</gene>
<name>A0ABV2VSP9_9ACTN</name>
<protein>
    <submittedName>
        <fullName evidence="1">Uncharacterized protein</fullName>
    </submittedName>
</protein>